<comment type="caution">
    <text evidence="1">The sequence shown here is derived from an EMBL/GenBank/DDBJ whole genome shotgun (WGS) entry which is preliminary data.</text>
</comment>
<accession>A0A445A6I3</accession>
<gene>
    <name evidence="1" type="ORF">Ahy_B03g067316</name>
</gene>
<name>A0A445A6I3_ARAHY</name>
<evidence type="ECO:0000313" key="2">
    <source>
        <dbReference type="Proteomes" id="UP000289738"/>
    </source>
</evidence>
<dbReference type="Proteomes" id="UP000289738">
    <property type="component" value="Chromosome B03"/>
</dbReference>
<keyword evidence="2" id="KW-1185">Reference proteome</keyword>
<reference evidence="1 2" key="1">
    <citation type="submission" date="2019-01" db="EMBL/GenBank/DDBJ databases">
        <title>Sequencing of cultivated peanut Arachis hypogaea provides insights into genome evolution and oil improvement.</title>
        <authorList>
            <person name="Chen X."/>
        </authorList>
    </citation>
    <scope>NUCLEOTIDE SEQUENCE [LARGE SCALE GENOMIC DNA]</scope>
    <source>
        <strain evidence="2">cv. Fuhuasheng</strain>
        <tissue evidence="1">Leaves</tissue>
    </source>
</reference>
<dbReference type="EMBL" id="SDMP01000013">
    <property type="protein sequence ID" value="RYR22029.1"/>
    <property type="molecule type" value="Genomic_DNA"/>
</dbReference>
<sequence>MFFCWPDPSSLTPAISVRASRAVRPATGRAAASAADTSAGLIAVKLSLATAYSANPPPYCHSKQTTHKIDIGNIILGYVGQRSKLGKFTDYQKNKEKAQVHGAWRRKIK</sequence>
<proteinExistence type="predicted"/>
<evidence type="ECO:0000313" key="1">
    <source>
        <dbReference type="EMBL" id="RYR22029.1"/>
    </source>
</evidence>
<protein>
    <submittedName>
        <fullName evidence="1">Uncharacterized protein</fullName>
    </submittedName>
</protein>
<organism evidence="1 2">
    <name type="scientific">Arachis hypogaea</name>
    <name type="common">Peanut</name>
    <dbReference type="NCBI Taxonomy" id="3818"/>
    <lineage>
        <taxon>Eukaryota</taxon>
        <taxon>Viridiplantae</taxon>
        <taxon>Streptophyta</taxon>
        <taxon>Embryophyta</taxon>
        <taxon>Tracheophyta</taxon>
        <taxon>Spermatophyta</taxon>
        <taxon>Magnoliopsida</taxon>
        <taxon>eudicotyledons</taxon>
        <taxon>Gunneridae</taxon>
        <taxon>Pentapetalae</taxon>
        <taxon>rosids</taxon>
        <taxon>fabids</taxon>
        <taxon>Fabales</taxon>
        <taxon>Fabaceae</taxon>
        <taxon>Papilionoideae</taxon>
        <taxon>50 kb inversion clade</taxon>
        <taxon>dalbergioids sensu lato</taxon>
        <taxon>Dalbergieae</taxon>
        <taxon>Pterocarpus clade</taxon>
        <taxon>Arachis</taxon>
    </lineage>
</organism>
<dbReference type="AlphaFoldDB" id="A0A445A6I3"/>